<keyword evidence="5 6" id="KW-0269">Exonuclease</keyword>
<keyword evidence="4 6" id="KW-0378">Hydrolase</keyword>
<dbReference type="EMBL" id="JBHSGU010000002">
    <property type="protein sequence ID" value="MFC4699765.1"/>
    <property type="molecule type" value="Genomic_DNA"/>
</dbReference>
<keyword evidence="9" id="KW-1185">Reference proteome</keyword>
<evidence type="ECO:0000259" key="7">
    <source>
        <dbReference type="PROSITE" id="PS50967"/>
    </source>
</evidence>
<comment type="subcellular location">
    <subcellularLocation>
        <location evidence="6">Cytoplasm</location>
    </subcellularLocation>
</comment>
<dbReference type="PROSITE" id="PS50967">
    <property type="entry name" value="HRDC"/>
    <property type="match status" value="1"/>
</dbReference>
<evidence type="ECO:0000256" key="5">
    <source>
        <dbReference type="ARBA" id="ARBA00022839"/>
    </source>
</evidence>
<evidence type="ECO:0000256" key="3">
    <source>
        <dbReference type="ARBA" id="ARBA00022722"/>
    </source>
</evidence>
<sequence>MNEQQIAKLAQLQYDYITSEIALEALCKELSKAKVITLDTEFVRTRTLKPQLGLLQVFDGHHLALIDPVAINDLSAFTAILQNPDIVKVLHSCSEDIDALHSNLGVTPHPLFDTQFAASMLGKGASIGYANLIETYFDIALDKGESRTDWMARPLSSNQLDYAAADVTYLMAAFDELAAELDEKGLRHCVFAESAALIEKKTVEFPSEYAYLTLSNNWKLSERSLYALKQLAKWRLDTARKNDIAINFVIKEASMLDIAVKLPQSTSGLHQIHDLYGKQVRLYGQDILAITHKAKHIDENEFVPKIKRLIEFPLSKKAASDIKQLVERVAAKHDIPAAVLASKKQISQVLKWCWFELDETVLHGLRPDLLSGWRRELFIGDLETLFVEKGSEQQGKYETLRSL</sequence>
<evidence type="ECO:0000256" key="4">
    <source>
        <dbReference type="ARBA" id="ARBA00022801"/>
    </source>
</evidence>
<dbReference type="Gene3D" id="3.30.420.10">
    <property type="entry name" value="Ribonuclease H-like superfamily/Ribonuclease H"/>
    <property type="match status" value="1"/>
</dbReference>
<dbReference type="EC" id="3.1.13.5" evidence="6"/>
<evidence type="ECO:0000313" key="9">
    <source>
        <dbReference type="Proteomes" id="UP001595897"/>
    </source>
</evidence>
<dbReference type="RefSeq" id="WP_382406596.1">
    <property type="nucleotide sequence ID" value="NZ_JBHSGU010000002.1"/>
</dbReference>
<evidence type="ECO:0000256" key="6">
    <source>
        <dbReference type="HAMAP-Rule" id="MF_01899"/>
    </source>
</evidence>
<dbReference type="PANTHER" id="PTHR47649">
    <property type="entry name" value="RIBONUCLEASE D"/>
    <property type="match status" value="1"/>
</dbReference>
<protein>
    <recommendedName>
        <fullName evidence="6">Ribonuclease D</fullName>
        <shortName evidence="6">RNase D</shortName>
        <ecNumber evidence="6">3.1.13.5</ecNumber>
    </recommendedName>
</protein>
<dbReference type="Pfam" id="PF00570">
    <property type="entry name" value="HRDC"/>
    <property type="match status" value="1"/>
</dbReference>
<dbReference type="PANTHER" id="PTHR47649:SF1">
    <property type="entry name" value="RIBONUCLEASE D"/>
    <property type="match status" value="1"/>
</dbReference>
<dbReference type="SMART" id="SM00474">
    <property type="entry name" value="35EXOc"/>
    <property type="match status" value="1"/>
</dbReference>
<dbReference type="SUPFAM" id="SSF53098">
    <property type="entry name" value="Ribonuclease H-like"/>
    <property type="match status" value="1"/>
</dbReference>
<name>A0ABV9LTZ8_9ALTE</name>
<dbReference type="InterPro" id="IPR010997">
    <property type="entry name" value="HRDC-like_sf"/>
</dbReference>
<dbReference type="Gene3D" id="1.10.150.80">
    <property type="entry name" value="HRDC domain"/>
    <property type="match status" value="2"/>
</dbReference>
<comment type="similarity">
    <text evidence="6">Belongs to the RNase D family.</text>
</comment>
<dbReference type="HAMAP" id="MF_01899">
    <property type="entry name" value="RNase_D"/>
    <property type="match status" value="1"/>
</dbReference>
<comment type="function">
    <text evidence="6">Exonuclease involved in the 3' processing of various precursor tRNAs. Initiates hydrolysis at the 3'-terminus of an RNA molecule and releases 5'-mononucleotides.</text>
</comment>
<evidence type="ECO:0000313" key="8">
    <source>
        <dbReference type="EMBL" id="MFC4699765.1"/>
    </source>
</evidence>
<dbReference type="CDD" id="cd06142">
    <property type="entry name" value="RNaseD_exo"/>
    <property type="match status" value="1"/>
</dbReference>
<dbReference type="GO" id="GO:0033890">
    <property type="term" value="F:ribonuclease D activity"/>
    <property type="evidence" value="ECO:0007669"/>
    <property type="project" value="UniProtKB-EC"/>
</dbReference>
<dbReference type="NCBIfam" id="TIGR01388">
    <property type="entry name" value="rnd"/>
    <property type="match status" value="1"/>
</dbReference>
<dbReference type="Pfam" id="PF01612">
    <property type="entry name" value="DNA_pol_A_exo1"/>
    <property type="match status" value="1"/>
</dbReference>
<proteinExistence type="inferred from homology"/>
<accession>A0ABV9LTZ8</accession>
<reference evidence="9" key="1">
    <citation type="journal article" date="2019" name="Int. J. Syst. Evol. Microbiol.">
        <title>The Global Catalogue of Microorganisms (GCM) 10K type strain sequencing project: providing services to taxonomists for standard genome sequencing and annotation.</title>
        <authorList>
            <consortium name="The Broad Institute Genomics Platform"/>
            <consortium name="The Broad Institute Genome Sequencing Center for Infectious Disease"/>
            <person name="Wu L."/>
            <person name="Ma J."/>
        </authorList>
    </citation>
    <scope>NUCLEOTIDE SEQUENCE [LARGE SCALE GENOMIC DNA]</scope>
    <source>
        <strain evidence="9">KACC 12507</strain>
    </source>
</reference>
<keyword evidence="2 6" id="KW-0819">tRNA processing</keyword>
<dbReference type="InterPro" id="IPR012337">
    <property type="entry name" value="RNaseH-like_sf"/>
</dbReference>
<organism evidence="8 9">
    <name type="scientific">Glaciecola siphonariae</name>
    <dbReference type="NCBI Taxonomy" id="521012"/>
    <lineage>
        <taxon>Bacteria</taxon>
        <taxon>Pseudomonadati</taxon>
        <taxon>Pseudomonadota</taxon>
        <taxon>Gammaproteobacteria</taxon>
        <taxon>Alteromonadales</taxon>
        <taxon>Alteromonadaceae</taxon>
        <taxon>Glaciecola</taxon>
    </lineage>
</organism>
<dbReference type="InterPro" id="IPR048579">
    <property type="entry name" value="RNAseD_HRDC_C"/>
</dbReference>
<dbReference type="InterPro" id="IPR051086">
    <property type="entry name" value="RNase_D-like"/>
</dbReference>
<evidence type="ECO:0000256" key="2">
    <source>
        <dbReference type="ARBA" id="ARBA00022694"/>
    </source>
</evidence>
<comment type="catalytic activity">
    <reaction evidence="6">
        <text>Exonucleolytic cleavage that removes extra residues from the 3'-terminus of tRNA to produce 5'-mononucleotides.</text>
        <dbReference type="EC" id="3.1.13.5"/>
    </reaction>
</comment>
<dbReference type="InterPro" id="IPR006292">
    <property type="entry name" value="RNase_D"/>
</dbReference>
<comment type="cofactor">
    <cofactor evidence="6">
        <name>a divalent metal cation</name>
        <dbReference type="ChEBI" id="CHEBI:60240"/>
    </cofactor>
</comment>
<dbReference type="InterPro" id="IPR036397">
    <property type="entry name" value="RNaseH_sf"/>
</dbReference>
<comment type="caution">
    <text evidence="8">The sequence shown here is derived from an EMBL/GenBank/DDBJ whole genome shotgun (WGS) entry which is preliminary data.</text>
</comment>
<dbReference type="InterPro" id="IPR044876">
    <property type="entry name" value="HRDC_dom_sf"/>
</dbReference>
<dbReference type="InterPro" id="IPR002562">
    <property type="entry name" value="3'-5'_exonuclease_dom"/>
</dbReference>
<keyword evidence="1 6" id="KW-0963">Cytoplasm</keyword>
<dbReference type="InterPro" id="IPR002121">
    <property type="entry name" value="HRDC_dom"/>
</dbReference>
<dbReference type="Pfam" id="PF21293">
    <property type="entry name" value="RNAseD_HRDC_C"/>
    <property type="match status" value="1"/>
</dbReference>
<gene>
    <name evidence="6 8" type="primary">rnd</name>
    <name evidence="8" type="ORF">ACFO4O_06305</name>
</gene>
<keyword evidence="3 6" id="KW-0540">Nuclease</keyword>
<feature type="domain" description="HRDC" evidence="7">
    <location>
        <begin position="221"/>
        <end position="301"/>
    </location>
</feature>
<dbReference type="SMART" id="SM00341">
    <property type="entry name" value="HRDC"/>
    <property type="match status" value="1"/>
</dbReference>
<evidence type="ECO:0000256" key="1">
    <source>
        <dbReference type="ARBA" id="ARBA00022490"/>
    </source>
</evidence>
<dbReference type="SUPFAM" id="SSF47819">
    <property type="entry name" value="HRDC-like"/>
    <property type="match status" value="2"/>
</dbReference>
<dbReference type="Proteomes" id="UP001595897">
    <property type="component" value="Unassembled WGS sequence"/>
</dbReference>